<sequence>MAEEIPPARWSPVIPLLRAFETYLAADAPRLKIIHANDIGWSYEEYLRRKQEFKICSGYGVYLIFNAEEQLRYVGLAMNTFDARIWSHDEHVNRHWTDVIPFEHGWYFLAPALEFFLIARLQPPDNTAYRNYTIAERVQAAPDLGTLDTTR</sequence>
<dbReference type="SUPFAM" id="SSF82771">
    <property type="entry name" value="GIY-YIG endonuclease"/>
    <property type="match status" value="1"/>
</dbReference>
<dbReference type="RefSeq" id="WP_406698033.1">
    <property type="nucleotide sequence ID" value="NZ_CP155447.1"/>
</dbReference>
<dbReference type="EMBL" id="CP155447">
    <property type="protein sequence ID" value="XBH05226.1"/>
    <property type="molecule type" value="Genomic_DNA"/>
</dbReference>
<evidence type="ECO:0000313" key="1">
    <source>
        <dbReference type="EMBL" id="XBH05226.1"/>
    </source>
</evidence>
<protein>
    <recommendedName>
        <fullName evidence="2">GIY-YIG domain-containing protein</fullName>
    </recommendedName>
</protein>
<organism evidence="1">
    <name type="scientific">Singulisphaera sp. Ch08</name>
    <dbReference type="NCBI Taxonomy" id="3120278"/>
    <lineage>
        <taxon>Bacteria</taxon>
        <taxon>Pseudomonadati</taxon>
        <taxon>Planctomycetota</taxon>
        <taxon>Planctomycetia</taxon>
        <taxon>Isosphaerales</taxon>
        <taxon>Isosphaeraceae</taxon>
        <taxon>Singulisphaera</taxon>
    </lineage>
</organism>
<name>A0AAU7CJ12_9BACT</name>
<gene>
    <name evidence="1" type="ORF">V5E97_04185</name>
</gene>
<dbReference type="InterPro" id="IPR035901">
    <property type="entry name" value="GIY-YIG_endonuc_sf"/>
</dbReference>
<reference evidence="1" key="1">
    <citation type="submission" date="2024-05" db="EMBL/GenBank/DDBJ databases">
        <title>Planctomycetes of the genus Singulisphaera possess chitinolytic capabilities.</title>
        <authorList>
            <person name="Ivanova A."/>
        </authorList>
    </citation>
    <scope>NUCLEOTIDE SEQUENCE</scope>
    <source>
        <strain evidence="1">Ch08T</strain>
    </source>
</reference>
<evidence type="ECO:0008006" key="2">
    <source>
        <dbReference type="Google" id="ProtNLM"/>
    </source>
</evidence>
<accession>A0AAU7CJ12</accession>
<dbReference type="AlphaFoldDB" id="A0AAU7CJ12"/>
<proteinExistence type="predicted"/>